<sequence>MIRILTFFDCYNYGAYLQAYALHKFLIERGFENEFINYRTKKSINNEFNEELKPGAKNIKLYLKILFKVLNFKLYQRKLKKTKPIYVSADLRNMKFDKVIIGSDQIWCYTQEWGGIDTTYFSDNINAETIIAYAASLGPDNFNKQHPRSILRLMKKFDHVGVRDYNTLNFAKLARPDDKKGPHLVLDPTLIYDFNKEIKMPSVKNYIIFYSDKLEPSHDVIANVKKIAREKNLKIISLGKSYDWCDKNIISLAPFLWMGYMKNADMVITCMFHGLLFSVKFQTEFMMFLNEHRKNKCLDFLKRIDLENRVINQPEDVVDLFNTKINYKKVDSFLQTEIKHSKEFLISALTGN</sequence>
<dbReference type="InterPro" id="IPR007345">
    <property type="entry name" value="Polysacch_pyruvyl_Trfase"/>
</dbReference>
<dbReference type="Pfam" id="PF04230">
    <property type="entry name" value="PS_pyruv_trans"/>
    <property type="match status" value="1"/>
</dbReference>
<feature type="domain" description="Polysaccharide pyruvyl transferase" evidence="1">
    <location>
        <begin position="12"/>
        <end position="291"/>
    </location>
</feature>
<dbReference type="Proteomes" id="UP000464657">
    <property type="component" value="Chromosome"/>
</dbReference>
<gene>
    <name evidence="2" type="ORF">IMCC3317_08110</name>
</gene>
<accession>A0A7L4ZFS3</accession>
<dbReference type="EMBL" id="CP019288">
    <property type="protein sequence ID" value="QHI35465.1"/>
    <property type="molecule type" value="Genomic_DNA"/>
</dbReference>
<keyword evidence="3" id="KW-1185">Reference proteome</keyword>
<dbReference type="RefSeq" id="WP_160128205.1">
    <property type="nucleotide sequence ID" value="NZ_CP019288.1"/>
</dbReference>
<dbReference type="KEGG" id="kan:IMCC3317_08110"/>
<evidence type="ECO:0000313" key="3">
    <source>
        <dbReference type="Proteomes" id="UP000464657"/>
    </source>
</evidence>
<name>A0A7L4ZFS3_9FLAO</name>
<organism evidence="2 3">
    <name type="scientific">Kordia antarctica</name>
    <dbReference type="NCBI Taxonomy" id="1218801"/>
    <lineage>
        <taxon>Bacteria</taxon>
        <taxon>Pseudomonadati</taxon>
        <taxon>Bacteroidota</taxon>
        <taxon>Flavobacteriia</taxon>
        <taxon>Flavobacteriales</taxon>
        <taxon>Flavobacteriaceae</taxon>
        <taxon>Kordia</taxon>
    </lineage>
</organism>
<evidence type="ECO:0000313" key="2">
    <source>
        <dbReference type="EMBL" id="QHI35465.1"/>
    </source>
</evidence>
<dbReference type="OrthoDB" id="9799278at2"/>
<proteinExistence type="predicted"/>
<dbReference type="AlphaFoldDB" id="A0A7L4ZFS3"/>
<reference evidence="2 3" key="1">
    <citation type="journal article" date="2013" name="Int. J. Syst. Evol. Microbiol.">
        <title>Kordia antarctica sp. nov., isolated from Antarctic seawater.</title>
        <authorList>
            <person name="Baek K."/>
            <person name="Choi A."/>
            <person name="Kang I."/>
            <person name="Lee K."/>
            <person name="Cho J.C."/>
        </authorList>
    </citation>
    <scope>NUCLEOTIDE SEQUENCE [LARGE SCALE GENOMIC DNA]</scope>
    <source>
        <strain evidence="2 3">IMCC3317</strain>
    </source>
</reference>
<evidence type="ECO:0000259" key="1">
    <source>
        <dbReference type="Pfam" id="PF04230"/>
    </source>
</evidence>
<protein>
    <recommendedName>
        <fullName evidence="1">Polysaccharide pyruvyl transferase domain-containing protein</fullName>
    </recommendedName>
</protein>